<evidence type="ECO:0000256" key="13">
    <source>
        <dbReference type="ARBA" id="ARBA00023136"/>
    </source>
</evidence>
<dbReference type="GO" id="GO:0005737">
    <property type="term" value="C:cytoplasm"/>
    <property type="evidence" value="ECO:0007669"/>
    <property type="project" value="UniProtKB-ARBA"/>
</dbReference>
<dbReference type="GO" id="GO:0005524">
    <property type="term" value="F:ATP binding"/>
    <property type="evidence" value="ECO:0007669"/>
    <property type="project" value="UniProtKB-UniRule"/>
</dbReference>
<comment type="function">
    <text evidence="14">Acts as a processive, ATP-dependent zinc metallopeptidase for both cytoplasmic and membrane proteins. Plays a role in the quality control of integral membrane proteins.</text>
</comment>
<dbReference type="FunFam" id="1.10.8.60:FF:000001">
    <property type="entry name" value="ATP-dependent zinc metalloprotease FtsH"/>
    <property type="match status" value="1"/>
</dbReference>
<comment type="subcellular location">
    <subcellularLocation>
        <location evidence="14">Cell membrane</location>
        <topology evidence="14">Multi-pass membrane protein</topology>
        <orientation evidence="14">Cytoplasmic side</orientation>
    </subcellularLocation>
    <subcellularLocation>
        <location evidence="1">Membrane</location>
    </subcellularLocation>
</comment>
<dbReference type="Pfam" id="PF00004">
    <property type="entry name" value="AAA"/>
    <property type="match status" value="1"/>
</dbReference>
<dbReference type="GO" id="GO:0008270">
    <property type="term" value="F:zinc ion binding"/>
    <property type="evidence" value="ECO:0007669"/>
    <property type="project" value="UniProtKB-UniRule"/>
</dbReference>
<dbReference type="Gene3D" id="3.40.50.300">
    <property type="entry name" value="P-loop containing nucleotide triphosphate hydrolases"/>
    <property type="match status" value="1"/>
</dbReference>
<keyword evidence="12 14" id="KW-0482">Metalloprotease</keyword>
<evidence type="ECO:0000256" key="12">
    <source>
        <dbReference type="ARBA" id="ARBA00023049"/>
    </source>
</evidence>
<feature type="binding site" evidence="14">
    <location>
        <position position="309"/>
    </location>
    <ligand>
        <name>Zn(2+)</name>
        <dbReference type="ChEBI" id="CHEBI:29105"/>
        <note>catalytic</note>
    </ligand>
</feature>
<gene>
    <name evidence="18" type="primary">hflB</name>
    <name evidence="14" type="synonym">ftsH</name>
    <name evidence="18" type="ORF">HR065_02755</name>
</gene>
<evidence type="ECO:0000256" key="3">
    <source>
        <dbReference type="ARBA" id="ARBA00022475"/>
    </source>
</evidence>
<evidence type="ECO:0000256" key="1">
    <source>
        <dbReference type="ARBA" id="ARBA00004370"/>
    </source>
</evidence>
<feature type="domain" description="AAA+ ATPase" evidence="17">
    <location>
        <begin position="81"/>
        <end position="218"/>
    </location>
</feature>
<comment type="similarity">
    <text evidence="15">Belongs to the AAA ATPase family.</text>
</comment>
<evidence type="ECO:0000256" key="7">
    <source>
        <dbReference type="ARBA" id="ARBA00022741"/>
    </source>
</evidence>
<dbReference type="PANTHER" id="PTHR23076:SF97">
    <property type="entry name" value="ATP-DEPENDENT ZINC METALLOPROTEASE YME1L1"/>
    <property type="match status" value="1"/>
</dbReference>
<dbReference type="FunFam" id="3.40.50.300:FF:000352">
    <property type="entry name" value="ATP-dependent zinc metalloprotease FTSH 7, chloroplastic"/>
    <property type="match status" value="1"/>
</dbReference>
<feature type="binding site" evidence="14">
    <location>
        <begin position="89"/>
        <end position="96"/>
    </location>
    <ligand>
        <name>ATP</name>
        <dbReference type="ChEBI" id="CHEBI:30616"/>
    </ligand>
</feature>
<feature type="transmembrane region" description="Helical" evidence="14">
    <location>
        <begin position="6"/>
        <end position="24"/>
    </location>
</feature>
<dbReference type="HAMAP" id="MF_01458">
    <property type="entry name" value="FtsH"/>
    <property type="match status" value="1"/>
</dbReference>
<dbReference type="Proteomes" id="UP000568109">
    <property type="component" value="Unassembled WGS sequence"/>
</dbReference>
<dbReference type="InterPro" id="IPR037219">
    <property type="entry name" value="Peptidase_M41-like"/>
</dbReference>
<keyword evidence="3 14" id="KW-1003">Cell membrane</keyword>
<dbReference type="InterPro" id="IPR003593">
    <property type="entry name" value="AAA+_ATPase"/>
</dbReference>
<keyword evidence="7 14" id="KW-0547">Nucleotide-binding</keyword>
<keyword evidence="19" id="KW-1185">Reference proteome</keyword>
<sequence>MPTLTVFSALVGFIWPVYIISNMLEHRKMGKMGDGVSSLQGEKQPITFLDVAGNEEEKEELKELIDFLKNPKKYETMGAKSPKGVLLQGPPGTGKTLLAKALAGEAGVPFYATSGSEFVQIYVGMGALKIRNLFKELRDNAPCILFIDEIDILGMARGNNHSNNEADQTLNQLLTEMDGFNASKGIMIIGATNRKEMLDPALLRPGRFDRHFTVGLPNVKAREAILKVHAHNKKIAPEVDFSQLAKHTPGMSGAELASVLNEASILAVRANKEEITMTELEEAIDRVWVGPAKNSNKYDEEERKMVAYHEAGHAVIALKMPHARQIQKITIVPRGDAGGYVITVPEKETFFSSKKRMLASIVVSLGGRAAEELIFDDVSNGAYDDFKKSTQIATFMVTKLGMSDLGPMQNDNNLFVNKPSVDNAIKKIIDEAMEEARKIVKENKALLEQIANKLLETSTITKDELDKLLNPPKTEKTTKTTKQSSSKTV</sequence>
<comment type="caution">
    <text evidence="14">Lacks conserved residue(s) required for the propagation of feature annotation.</text>
</comment>
<dbReference type="SUPFAM" id="SSF52540">
    <property type="entry name" value="P-loop containing nucleoside triphosphate hydrolases"/>
    <property type="match status" value="1"/>
</dbReference>
<dbReference type="InterPro" id="IPR003960">
    <property type="entry name" value="ATPase_AAA_CS"/>
</dbReference>
<keyword evidence="10 14" id="KW-0067">ATP-binding</keyword>
<dbReference type="SUPFAM" id="SSF140990">
    <property type="entry name" value="FtsH protease domain-like"/>
    <property type="match status" value="1"/>
</dbReference>
<evidence type="ECO:0000256" key="10">
    <source>
        <dbReference type="ARBA" id="ARBA00022840"/>
    </source>
</evidence>
<feature type="compositionally biased region" description="Basic and acidic residues" evidence="16">
    <location>
        <begin position="465"/>
        <end position="478"/>
    </location>
</feature>
<evidence type="ECO:0000313" key="18">
    <source>
        <dbReference type="EMBL" id="NWN45990.1"/>
    </source>
</evidence>
<dbReference type="PANTHER" id="PTHR23076">
    <property type="entry name" value="METALLOPROTEASE M41 FTSH"/>
    <property type="match status" value="1"/>
</dbReference>
<dbReference type="InterPro" id="IPR005936">
    <property type="entry name" value="FtsH"/>
</dbReference>
<evidence type="ECO:0000256" key="15">
    <source>
        <dbReference type="RuleBase" id="RU003651"/>
    </source>
</evidence>
<dbReference type="EC" id="3.4.24.-" evidence="14"/>
<evidence type="ECO:0000256" key="4">
    <source>
        <dbReference type="ARBA" id="ARBA00022670"/>
    </source>
</evidence>
<keyword evidence="5 14" id="KW-0812">Transmembrane</keyword>
<keyword evidence="11 14" id="KW-1133">Transmembrane helix</keyword>
<reference evidence="18 19" key="1">
    <citation type="submission" date="2020-06" db="EMBL/GenBank/DDBJ databases">
        <title>Draft genome sequence of Candidatus Phytoplasma pruni (X-disease group, subgroup 16SrIII-B) strain ChTDIII from Argentina.</title>
        <authorList>
            <person name="Fernandez F.D."/>
            <person name="Zuebert C."/>
            <person name="Huettel B."/>
            <person name="Kube M."/>
            <person name="Conci L.R."/>
        </authorList>
    </citation>
    <scope>NUCLEOTIDE SEQUENCE [LARGE SCALE GENOMIC DNA]</scope>
    <source>
        <strain evidence="18 19">ChTDIII</strain>
    </source>
</reference>
<dbReference type="InterPro" id="IPR000642">
    <property type="entry name" value="Peptidase_M41"/>
</dbReference>
<evidence type="ECO:0000256" key="5">
    <source>
        <dbReference type="ARBA" id="ARBA00022692"/>
    </source>
</evidence>
<evidence type="ECO:0000259" key="17">
    <source>
        <dbReference type="SMART" id="SM00382"/>
    </source>
</evidence>
<dbReference type="CDD" id="cd19501">
    <property type="entry name" value="RecA-like_FtsH"/>
    <property type="match status" value="1"/>
</dbReference>
<dbReference type="InterPro" id="IPR027417">
    <property type="entry name" value="P-loop_NTPase"/>
</dbReference>
<keyword evidence="8 14" id="KW-0378">Hydrolase</keyword>
<dbReference type="EMBL" id="JABUOH010000058">
    <property type="protein sequence ID" value="NWN45990.1"/>
    <property type="molecule type" value="Genomic_DNA"/>
</dbReference>
<comment type="similarity">
    <text evidence="14">In the central section; belongs to the AAA ATPase family.</text>
</comment>
<evidence type="ECO:0000256" key="2">
    <source>
        <dbReference type="ARBA" id="ARBA00010044"/>
    </source>
</evidence>
<name>A0A851HHA7_9MOLU</name>
<keyword evidence="6 14" id="KW-0479">Metal-binding</keyword>
<dbReference type="Gene3D" id="1.10.8.60">
    <property type="match status" value="1"/>
</dbReference>
<keyword evidence="9 14" id="KW-0862">Zinc</keyword>
<evidence type="ECO:0000313" key="19">
    <source>
        <dbReference type="Proteomes" id="UP000568109"/>
    </source>
</evidence>
<dbReference type="GO" id="GO:0016887">
    <property type="term" value="F:ATP hydrolysis activity"/>
    <property type="evidence" value="ECO:0007669"/>
    <property type="project" value="UniProtKB-UniRule"/>
</dbReference>
<comment type="similarity">
    <text evidence="2 14">In the C-terminal section; belongs to the peptidase M41 family.</text>
</comment>
<feature type="binding site" evidence="14">
    <location>
        <position position="313"/>
    </location>
    <ligand>
        <name>Zn(2+)</name>
        <dbReference type="ChEBI" id="CHEBI:29105"/>
        <note>catalytic</note>
    </ligand>
</feature>
<dbReference type="Pfam" id="PF17862">
    <property type="entry name" value="AAA_lid_3"/>
    <property type="match status" value="1"/>
</dbReference>
<comment type="subunit">
    <text evidence="14">Homohexamer.</text>
</comment>
<feature type="compositionally biased region" description="Low complexity" evidence="16">
    <location>
        <begin position="480"/>
        <end position="489"/>
    </location>
</feature>
<evidence type="ECO:0000256" key="14">
    <source>
        <dbReference type="HAMAP-Rule" id="MF_01458"/>
    </source>
</evidence>
<comment type="cofactor">
    <cofactor evidence="14">
        <name>Zn(2+)</name>
        <dbReference type="ChEBI" id="CHEBI:29105"/>
    </cofactor>
    <text evidence="14">Binds 1 zinc ion per subunit.</text>
</comment>
<dbReference type="GO" id="GO:0004222">
    <property type="term" value="F:metalloendopeptidase activity"/>
    <property type="evidence" value="ECO:0007669"/>
    <property type="project" value="InterPro"/>
</dbReference>
<protein>
    <recommendedName>
        <fullName evidence="14">ATP-dependent zinc metalloprotease FtsH</fullName>
        <ecNumber evidence="14">3.4.24.-</ecNumber>
    </recommendedName>
</protein>
<dbReference type="NCBIfam" id="TIGR01241">
    <property type="entry name" value="FtsH_fam"/>
    <property type="match status" value="1"/>
</dbReference>
<dbReference type="GO" id="GO:0005886">
    <property type="term" value="C:plasma membrane"/>
    <property type="evidence" value="ECO:0007669"/>
    <property type="project" value="UniProtKB-SubCell"/>
</dbReference>
<dbReference type="Pfam" id="PF01434">
    <property type="entry name" value="Peptidase_M41"/>
    <property type="match status" value="1"/>
</dbReference>
<dbReference type="FunFam" id="1.20.58.760:FF:000001">
    <property type="entry name" value="ATP-dependent zinc metalloprotease FtsH"/>
    <property type="match status" value="1"/>
</dbReference>
<feature type="region of interest" description="Disordered" evidence="16">
    <location>
        <begin position="465"/>
        <end position="489"/>
    </location>
</feature>
<evidence type="ECO:0000256" key="9">
    <source>
        <dbReference type="ARBA" id="ARBA00022833"/>
    </source>
</evidence>
<comment type="caution">
    <text evidence="18">The sequence shown here is derived from an EMBL/GenBank/DDBJ whole genome shotgun (WGS) entry which is preliminary data.</text>
</comment>
<accession>A0A851HHA7</accession>
<dbReference type="SMART" id="SM00382">
    <property type="entry name" value="AAA"/>
    <property type="match status" value="1"/>
</dbReference>
<dbReference type="GO" id="GO:0006508">
    <property type="term" value="P:proteolysis"/>
    <property type="evidence" value="ECO:0007669"/>
    <property type="project" value="UniProtKB-KW"/>
</dbReference>
<dbReference type="PROSITE" id="PS00674">
    <property type="entry name" value="AAA"/>
    <property type="match status" value="1"/>
</dbReference>
<evidence type="ECO:0000256" key="16">
    <source>
        <dbReference type="SAM" id="MobiDB-lite"/>
    </source>
</evidence>
<feature type="binding site" evidence="14">
    <location>
        <position position="385"/>
    </location>
    <ligand>
        <name>Zn(2+)</name>
        <dbReference type="ChEBI" id="CHEBI:29105"/>
        <note>catalytic</note>
    </ligand>
</feature>
<keyword evidence="4 14" id="KW-0645">Protease</keyword>
<evidence type="ECO:0000256" key="11">
    <source>
        <dbReference type="ARBA" id="ARBA00022989"/>
    </source>
</evidence>
<dbReference type="GO" id="GO:0030163">
    <property type="term" value="P:protein catabolic process"/>
    <property type="evidence" value="ECO:0007669"/>
    <property type="project" value="UniProtKB-UniRule"/>
</dbReference>
<dbReference type="InterPro" id="IPR041569">
    <property type="entry name" value="AAA_lid_3"/>
</dbReference>
<dbReference type="GO" id="GO:0004176">
    <property type="term" value="F:ATP-dependent peptidase activity"/>
    <property type="evidence" value="ECO:0007669"/>
    <property type="project" value="InterPro"/>
</dbReference>
<keyword evidence="13 14" id="KW-0472">Membrane</keyword>
<feature type="active site" evidence="14">
    <location>
        <position position="310"/>
    </location>
</feature>
<dbReference type="AlphaFoldDB" id="A0A851HHA7"/>
<proteinExistence type="inferred from homology"/>
<dbReference type="InterPro" id="IPR003959">
    <property type="entry name" value="ATPase_AAA_core"/>
</dbReference>
<evidence type="ECO:0000256" key="8">
    <source>
        <dbReference type="ARBA" id="ARBA00022801"/>
    </source>
</evidence>
<evidence type="ECO:0000256" key="6">
    <source>
        <dbReference type="ARBA" id="ARBA00022723"/>
    </source>
</evidence>
<dbReference type="Gene3D" id="1.20.58.760">
    <property type="entry name" value="Peptidase M41"/>
    <property type="match status" value="1"/>
</dbReference>
<organism evidence="18 19">
    <name type="scientific">Candidatus Phytoplasma pruni</name>
    <dbReference type="NCBI Taxonomy" id="479893"/>
    <lineage>
        <taxon>Bacteria</taxon>
        <taxon>Bacillati</taxon>
        <taxon>Mycoplasmatota</taxon>
        <taxon>Mollicutes</taxon>
        <taxon>Acholeplasmatales</taxon>
        <taxon>Acholeplasmataceae</taxon>
        <taxon>Candidatus Phytoplasma</taxon>
        <taxon>16SrIII (X-disease group)</taxon>
    </lineage>
</organism>